<dbReference type="PANTHER" id="PTHR30482">
    <property type="entry name" value="HIGH-AFFINITY BRANCHED-CHAIN AMINO ACID TRANSPORT SYSTEM PERMEASE"/>
    <property type="match status" value="1"/>
</dbReference>
<feature type="transmembrane region" description="Helical" evidence="6">
    <location>
        <begin position="158"/>
        <end position="181"/>
    </location>
</feature>
<keyword evidence="3 6" id="KW-0812">Transmembrane</keyword>
<evidence type="ECO:0000259" key="7">
    <source>
        <dbReference type="Pfam" id="PF11862"/>
    </source>
</evidence>
<keyword evidence="5 6" id="KW-0472">Membrane</keyword>
<comment type="caution">
    <text evidence="8">The sequence shown here is derived from an EMBL/GenBank/DDBJ whole genome shotgun (WGS) entry which is preliminary data.</text>
</comment>
<evidence type="ECO:0000256" key="5">
    <source>
        <dbReference type="ARBA" id="ARBA00023136"/>
    </source>
</evidence>
<dbReference type="Pfam" id="PF11862">
    <property type="entry name" value="DUF3382"/>
    <property type="match status" value="1"/>
</dbReference>
<feature type="transmembrane region" description="Helical" evidence="6">
    <location>
        <begin position="353"/>
        <end position="372"/>
    </location>
</feature>
<accession>A0ABV3SJA3</accession>
<dbReference type="Proteomes" id="UP001556692">
    <property type="component" value="Unassembled WGS sequence"/>
</dbReference>
<evidence type="ECO:0000256" key="2">
    <source>
        <dbReference type="ARBA" id="ARBA00022475"/>
    </source>
</evidence>
<evidence type="ECO:0000313" key="9">
    <source>
        <dbReference type="Proteomes" id="UP001556692"/>
    </source>
</evidence>
<dbReference type="CDD" id="cd06581">
    <property type="entry name" value="TM_PBP1_LivM_like"/>
    <property type="match status" value="1"/>
</dbReference>
<dbReference type="PANTHER" id="PTHR30482:SF20">
    <property type="entry name" value="HIGH-AFFINITY BRANCHED-CHAIN AMINO ACID TRANSPORT SYSTEM PERMEASE PROTEIN LIVM"/>
    <property type="match status" value="1"/>
</dbReference>
<proteinExistence type="predicted"/>
<organism evidence="8 9">
    <name type="scientific">Aquibium pacificus</name>
    <dbReference type="NCBI Taxonomy" id="3153579"/>
    <lineage>
        <taxon>Bacteria</taxon>
        <taxon>Pseudomonadati</taxon>
        <taxon>Pseudomonadota</taxon>
        <taxon>Alphaproteobacteria</taxon>
        <taxon>Hyphomicrobiales</taxon>
        <taxon>Phyllobacteriaceae</taxon>
        <taxon>Aquibium</taxon>
    </lineage>
</organism>
<feature type="domain" description="High-affinity branched-chain amino acid transport system permease LivHM N-terminal" evidence="7">
    <location>
        <begin position="43"/>
        <end position="139"/>
    </location>
</feature>
<feature type="transmembrane region" description="Helical" evidence="6">
    <location>
        <begin position="213"/>
        <end position="232"/>
    </location>
</feature>
<feature type="transmembrane region" description="Helical" evidence="6">
    <location>
        <begin position="47"/>
        <end position="64"/>
    </location>
</feature>
<feature type="transmembrane region" description="Helical" evidence="6">
    <location>
        <begin position="76"/>
        <end position="101"/>
    </location>
</feature>
<feature type="transmembrane region" description="Helical" evidence="6">
    <location>
        <begin position="384"/>
        <end position="416"/>
    </location>
</feature>
<dbReference type="RefSeq" id="WP_367953972.1">
    <property type="nucleotide sequence ID" value="NZ_JBDPGJ010000002.1"/>
</dbReference>
<gene>
    <name evidence="8" type="primary">livM</name>
    <name evidence="8" type="ORF">ABGN05_10555</name>
</gene>
<protein>
    <submittedName>
        <fullName evidence="8">High-affinity branched-chain amino acid ABC transporter permease LivM</fullName>
    </submittedName>
</protein>
<feature type="transmembrane region" description="Helical" evidence="6">
    <location>
        <begin position="303"/>
        <end position="322"/>
    </location>
</feature>
<evidence type="ECO:0000256" key="1">
    <source>
        <dbReference type="ARBA" id="ARBA00004651"/>
    </source>
</evidence>
<keyword evidence="9" id="KW-1185">Reference proteome</keyword>
<feature type="transmembrane region" description="Helical" evidence="6">
    <location>
        <begin position="238"/>
        <end position="258"/>
    </location>
</feature>
<evidence type="ECO:0000256" key="4">
    <source>
        <dbReference type="ARBA" id="ARBA00022989"/>
    </source>
</evidence>
<name>A0ABV3SJA3_9HYPH</name>
<sequence length="485" mass="52825">MAADSTGAPTSDMRPEGAQRALEERGKAPLIVPEADRNSTGNSLRDALVAAALTFVLGFFFLGVRSDIAAGGLALSFRWGLLFTAVAIVFGARLLLNVFVFRTANPLTARLSQSFSSRARGFAGVGTWLGRFLFAFAIVLPFFFTYFFPGQDRQYIDLAILIMTYIMLGWGLNIVVGLAGLLDLGYVAFYAVGAYSFALLSTYFEFIGFWTALPLAGCLAAFWGIILGFPVLRLRGDYLAIVTLAFGEIIRVVLLNWYDFTGGPDGISGIPKPTLFGLEFSRGEGGFADFFGLEYDNIHRFIFLYYIIFILAIITNLVTLRLRKLPVGRAWEALREDEIACRSLGINTTNTKLTAFALGAMFGGIAGSFFATRQGFISPESFTFLESAIILAIVVLGGLGSQIGVVISAVVMIGGIEMLRNLGFLSNIFGPGFDPTQYRMLIFGLAMVLIMVWKPRGLVSTREPTAVLREKKRIGADMVAQGEGH</sequence>
<comment type="subcellular location">
    <subcellularLocation>
        <location evidence="1">Cell membrane</location>
        <topology evidence="1">Multi-pass membrane protein</topology>
    </subcellularLocation>
</comment>
<dbReference type="InterPro" id="IPR043428">
    <property type="entry name" value="LivM-like"/>
</dbReference>
<evidence type="ECO:0000313" key="8">
    <source>
        <dbReference type="EMBL" id="MEX0406104.1"/>
    </source>
</evidence>
<evidence type="ECO:0000256" key="3">
    <source>
        <dbReference type="ARBA" id="ARBA00022692"/>
    </source>
</evidence>
<evidence type="ECO:0000256" key="6">
    <source>
        <dbReference type="SAM" id="Phobius"/>
    </source>
</evidence>
<keyword evidence="4 6" id="KW-1133">Transmembrane helix</keyword>
<dbReference type="NCBIfam" id="NF008450">
    <property type="entry name" value="PRK11301.1"/>
    <property type="match status" value="1"/>
</dbReference>
<feature type="transmembrane region" description="Helical" evidence="6">
    <location>
        <begin position="121"/>
        <end position="146"/>
    </location>
</feature>
<feature type="transmembrane region" description="Helical" evidence="6">
    <location>
        <begin position="187"/>
        <end position="206"/>
    </location>
</feature>
<dbReference type="Pfam" id="PF02653">
    <property type="entry name" value="BPD_transp_2"/>
    <property type="match status" value="1"/>
</dbReference>
<dbReference type="InterPro" id="IPR021807">
    <property type="entry name" value="LivHM_N"/>
</dbReference>
<dbReference type="EMBL" id="JBDPGJ010000002">
    <property type="protein sequence ID" value="MEX0406104.1"/>
    <property type="molecule type" value="Genomic_DNA"/>
</dbReference>
<reference evidence="8 9" key="1">
    <citation type="submission" date="2024-05" db="EMBL/GenBank/DDBJ databases">
        <authorList>
            <person name="Jiang F."/>
        </authorList>
    </citation>
    <scope>NUCLEOTIDE SEQUENCE [LARGE SCALE GENOMIC DNA]</scope>
    <source>
        <strain evidence="8 9">LZ166</strain>
    </source>
</reference>
<keyword evidence="2" id="KW-1003">Cell membrane</keyword>
<dbReference type="InterPro" id="IPR001851">
    <property type="entry name" value="ABC_transp_permease"/>
</dbReference>